<dbReference type="PANTHER" id="PTHR31303:SF1">
    <property type="entry name" value="CTP-DEPENDENT DIACYLGLYCEROL KINASE 1"/>
    <property type="match status" value="1"/>
</dbReference>
<evidence type="ECO:0000256" key="1">
    <source>
        <dbReference type="SAM" id="Phobius"/>
    </source>
</evidence>
<sequence>MKVDLIAISLLAVSFLFLFGMTELLYHRFKWKVELTRKIAHIGTGIITLLFPILLTSHWSVLLLSSSFLLLLSLSMRFNFLQSINDIDRTSYGSLLYPISVYGCFYAYDSFNQEILFFYLPILTLAICDPIAALAGKRKPFGKYKRGSKSLSGTLGFMGSCLILSCILMWMLTDLNTFNIILYSAVVAVLTSLTETISGKGFDNLSIPLIVIIILKFIL</sequence>
<keyword evidence="2" id="KW-0548">Nucleotidyltransferase</keyword>
<proteinExistence type="predicted"/>
<feature type="transmembrane region" description="Helical" evidence="1">
    <location>
        <begin position="6"/>
        <end position="26"/>
    </location>
</feature>
<gene>
    <name evidence="2" type="ordered locus">Ftrac_1630</name>
</gene>
<organism evidence="2 3">
    <name type="scientific">Marivirga tractuosa (strain ATCC 23168 / DSM 4126 / NBRC 15989 / NCIMB 1408 / VKM B-1430 / H-43)</name>
    <name type="common">Microscilla tractuosa</name>
    <name type="synonym">Flexibacter tractuosus</name>
    <dbReference type="NCBI Taxonomy" id="643867"/>
    <lineage>
        <taxon>Bacteria</taxon>
        <taxon>Pseudomonadati</taxon>
        <taxon>Bacteroidota</taxon>
        <taxon>Cytophagia</taxon>
        <taxon>Cytophagales</taxon>
        <taxon>Marivirgaceae</taxon>
        <taxon>Marivirga</taxon>
    </lineage>
</organism>
<dbReference type="HOGENOM" id="CLU_058561_7_0_10"/>
<dbReference type="KEGG" id="mtt:Ftrac_1630"/>
<dbReference type="InterPro" id="IPR037997">
    <property type="entry name" value="Dgk1-like"/>
</dbReference>
<dbReference type="AlphaFoldDB" id="E4TQ73"/>
<name>E4TQ73_MARTH</name>
<dbReference type="STRING" id="643867.Ftrac_1630"/>
<evidence type="ECO:0000313" key="3">
    <source>
        <dbReference type="Proteomes" id="UP000008720"/>
    </source>
</evidence>
<keyword evidence="1" id="KW-0812">Transmembrane</keyword>
<dbReference type="OrthoDB" id="1117602at2"/>
<protein>
    <submittedName>
        <fullName evidence="2">Phosphatidate cytidylyltransferase</fullName>
    </submittedName>
</protein>
<feature type="transmembrane region" description="Helical" evidence="1">
    <location>
        <begin position="155"/>
        <end position="172"/>
    </location>
</feature>
<feature type="transmembrane region" description="Helical" evidence="1">
    <location>
        <begin position="115"/>
        <end position="135"/>
    </location>
</feature>
<keyword evidence="1" id="KW-0472">Membrane</keyword>
<accession>E4TQ73</accession>
<feature type="transmembrane region" description="Helical" evidence="1">
    <location>
        <begin position="178"/>
        <end position="194"/>
    </location>
</feature>
<dbReference type="GO" id="GO:0004143">
    <property type="term" value="F:ATP-dependent diacylglycerol kinase activity"/>
    <property type="evidence" value="ECO:0007669"/>
    <property type="project" value="InterPro"/>
</dbReference>
<reference evidence="2 3" key="1">
    <citation type="journal article" date="2011" name="Stand. Genomic Sci.">
        <title>Complete genome sequence of Marivirga tractuosa type strain (H-43).</title>
        <authorList>
            <person name="Pagani I."/>
            <person name="Chertkov O."/>
            <person name="Lapidus A."/>
            <person name="Lucas S."/>
            <person name="Del Rio T.G."/>
            <person name="Tice H."/>
            <person name="Copeland A."/>
            <person name="Cheng J.F."/>
            <person name="Nolan M."/>
            <person name="Saunders E."/>
            <person name="Pitluck S."/>
            <person name="Held B."/>
            <person name="Goodwin L."/>
            <person name="Liolios K."/>
            <person name="Ovchinikova G."/>
            <person name="Ivanova N."/>
            <person name="Mavromatis K."/>
            <person name="Pati A."/>
            <person name="Chen A."/>
            <person name="Palaniappan K."/>
            <person name="Land M."/>
            <person name="Hauser L."/>
            <person name="Jeffries C.D."/>
            <person name="Detter J.C."/>
            <person name="Han C."/>
            <person name="Tapia R."/>
            <person name="Ngatchou-Djao O.D."/>
            <person name="Rohde M."/>
            <person name="Goker M."/>
            <person name="Spring S."/>
            <person name="Sikorski J."/>
            <person name="Woyke T."/>
            <person name="Bristow J."/>
            <person name="Eisen J.A."/>
            <person name="Markowitz V."/>
            <person name="Hugenholtz P."/>
            <person name="Klenk H.P."/>
            <person name="Kyrpides N.C."/>
        </authorList>
    </citation>
    <scope>NUCLEOTIDE SEQUENCE [LARGE SCALE GENOMIC DNA]</scope>
    <source>
        <strain evidence="3">ATCC 23168 / DSM 4126 / NBRC 15989 / NCIMB 1408 / VKM B-1430 / H-43</strain>
    </source>
</reference>
<dbReference type="RefSeq" id="WP_013453766.1">
    <property type="nucleotide sequence ID" value="NC_014759.1"/>
</dbReference>
<keyword evidence="2" id="KW-0808">Transferase</keyword>
<dbReference type="Proteomes" id="UP000008720">
    <property type="component" value="Chromosome"/>
</dbReference>
<dbReference type="GO" id="GO:0016779">
    <property type="term" value="F:nucleotidyltransferase activity"/>
    <property type="evidence" value="ECO:0007669"/>
    <property type="project" value="UniProtKB-KW"/>
</dbReference>
<feature type="transmembrane region" description="Helical" evidence="1">
    <location>
        <begin position="38"/>
        <end position="55"/>
    </location>
</feature>
<dbReference type="eggNOG" id="COG0170">
    <property type="taxonomic scope" value="Bacteria"/>
</dbReference>
<dbReference type="PANTHER" id="PTHR31303">
    <property type="entry name" value="CTP-DEPENDENT DIACYLGLYCEROL KINASE 1"/>
    <property type="match status" value="1"/>
</dbReference>
<evidence type="ECO:0000313" key="2">
    <source>
        <dbReference type="EMBL" id="ADR21619.1"/>
    </source>
</evidence>
<keyword evidence="1" id="KW-1133">Transmembrane helix</keyword>
<dbReference type="EMBL" id="CP002349">
    <property type="protein sequence ID" value="ADR21619.1"/>
    <property type="molecule type" value="Genomic_DNA"/>
</dbReference>
<keyword evidence="3" id="KW-1185">Reference proteome</keyword>